<dbReference type="OrthoDB" id="2264751at2759"/>
<dbReference type="AlphaFoldDB" id="A0A8H7QQS6"/>
<dbReference type="EMBL" id="JAEPRD010000157">
    <property type="protein sequence ID" value="KAG2195958.1"/>
    <property type="molecule type" value="Genomic_DNA"/>
</dbReference>
<sequence length="172" mass="19205">MSDKDPSSIRLPLSWKPGSDLMSTLLLNDPMIVNLVVQSLLGKDIPADSYKVAPNDDSRFTPMIINIQEVVDSDSMSNSSDRFDHSFKSINKEELDISEDSFLIPLKSAFWAYKYFLFSPSGISSLDGRSKPTMLVALCQLISSPSKTLSLYEAQSHSICFVCETKSYDDEE</sequence>
<evidence type="ECO:0000313" key="2">
    <source>
        <dbReference type="Proteomes" id="UP000603453"/>
    </source>
</evidence>
<proteinExistence type="predicted"/>
<reference evidence="1" key="1">
    <citation type="submission" date="2020-12" db="EMBL/GenBank/DDBJ databases">
        <title>Metabolic potential, ecology and presence of endohyphal bacteria is reflected in genomic diversity of Mucoromycotina.</title>
        <authorList>
            <person name="Muszewska A."/>
            <person name="Okrasinska A."/>
            <person name="Steczkiewicz K."/>
            <person name="Drgas O."/>
            <person name="Orlowska M."/>
            <person name="Perlinska-Lenart U."/>
            <person name="Aleksandrzak-Piekarczyk T."/>
            <person name="Szatraj K."/>
            <person name="Zielenkiewicz U."/>
            <person name="Pilsyk S."/>
            <person name="Malc E."/>
            <person name="Mieczkowski P."/>
            <person name="Kruszewska J.S."/>
            <person name="Biernat P."/>
            <person name="Pawlowska J."/>
        </authorList>
    </citation>
    <scope>NUCLEOTIDE SEQUENCE</scope>
    <source>
        <strain evidence="1">WA0000017839</strain>
    </source>
</reference>
<accession>A0A8H7QQS6</accession>
<evidence type="ECO:0000313" key="1">
    <source>
        <dbReference type="EMBL" id="KAG2195958.1"/>
    </source>
</evidence>
<protein>
    <submittedName>
        <fullName evidence="1">Uncharacterized protein</fullName>
    </submittedName>
</protein>
<comment type="caution">
    <text evidence="1">The sequence shown here is derived from an EMBL/GenBank/DDBJ whole genome shotgun (WGS) entry which is preliminary data.</text>
</comment>
<keyword evidence="2" id="KW-1185">Reference proteome</keyword>
<organism evidence="1 2">
    <name type="scientific">Mucor saturninus</name>
    <dbReference type="NCBI Taxonomy" id="64648"/>
    <lineage>
        <taxon>Eukaryota</taxon>
        <taxon>Fungi</taxon>
        <taxon>Fungi incertae sedis</taxon>
        <taxon>Mucoromycota</taxon>
        <taxon>Mucoromycotina</taxon>
        <taxon>Mucoromycetes</taxon>
        <taxon>Mucorales</taxon>
        <taxon>Mucorineae</taxon>
        <taxon>Mucoraceae</taxon>
        <taxon>Mucor</taxon>
    </lineage>
</organism>
<name>A0A8H7QQS6_9FUNG</name>
<gene>
    <name evidence="1" type="ORF">INT47_007094</name>
</gene>
<dbReference type="Proteomes" id="UP000603453">
    <property type="component" value="Unassembled WGS sequence"/>
</dbReference>